<gene>
    <name evidence="3" type="ORF">EX30DRAFT_385855</name>
</gene>
<dbReference type="InterPro" id="IPR044429">
    <property type="entry name" value="SETD4_SET"/>
</dbReference>
<dbReference type="STRING" id="341454.A0A4S2MM36"/>
<feature type="domain" description="SET" evidence="2">
    <location>
        <begin position="23"/>
        <end position="286"/>
    </location>
</feature>
<keyword evidence="4" id="KW-1185">Reference proteome</keyword>
<dbReference type="SUPFAM" id="SSF82199">
    <property type="entry name" value="SET domain"/>
    <property type="match status" value="1"/>
</dbReference>
<protein>
    <submittedName>
        <fullName evidence="3">SET domain-containing protein</fullName>
    </submittedName>
</protein>
<dbReference type="PANTHER" id="PTHR13271">
    <property type="entry name" value="UNCHARACTERIZED PUTATIVE METHYLTRANSFERASE"/>
    <property type="match status" value="1"/>
</dbReference>
<dbReference type="OrthoDB" id="341421at2759"/>
<name>A0A4S2MM36_9PEZI</name>
<dbReference type="Gene3D" id="3.90.1410.10">
    <property type="entry name" value="set domain protein methyltransferase, domain 1"/>
    <property type="match status" value="1"/>
</dbReference>
<dbReference type="InterPro" id="IPR046341">
    <property type="entry name" value="SET_dom_sf"/>
</dbReference>
<proteinExistence type="predicted"/>
<dbReference type="InterPro" id="IPR001214">
    <property type="entry name" value="SET_dom"/>
</dbReference>
<sequence>MPRPPHVELPHQHQEFLNWALENGVTVNHIRPAVLPGAGLGIIATSSLPPPPPPSIANGSFNLNGSDSSAPTPKRRRLSPGTTLAATPSSLLVNRDSVHRFCPRLPSSAALTASNISTHAILALALAIEKDNPNNFWRPWLDILPTAPEFQELLPLFWDVSEQDLLPPSAKSLLDKQTIKYALDWREIQNLLSNTPELTSTDLPEDTFKWAWAAVNTRTLYYKPETPERESSTRDDFMTLCPFIDYFNHSSTGCHVAFSHQAGYSVTLPVDTPRINENDEIFVSYGCHSNDFLLVEYGFILPEDENRWDDLNLDPLLTPTLHPSAQTQLEEEGFWGNYTADRNGVCYRTQAVARMALIPMGTGFEEGLLLRWRRFLRGEDAGEREQHVVDEWVRRVLAGLRGRWGEVERKVAEVGGQKGRVVEQRWMQVLRIVEGVEKGLVV</sequence>
<dbReference type="GO" id="GO:0016279">
    <property type="term" value="F:protein-lysine N-methyltransferase activity"/>
    <property type="evidence" value="ECO:0007669"/>
    <property type="project" value="InterPro"/>
</dbReference>
<evidence type="ECO:0000313" key="3">
    <source>
        <dbReference type="EMBL" id="TGZ77995.1"/>
    </source>
</evidence>
<feature type="compositionally biased region" description="Polar residues" evidence="1">
    <location>
        <begin position="57"/>
        <end position="71"/>
    </location>
</feature>
<feature type="region of interest" description="Disordered" evidence="1">
    <location>
        <begin position="51"/>
        <end position="82"/>
    </location>
</feature>
<dbReference type="EMBL" id="ML220146">
    <property type="protein sequence ID" value="TGZ77995.1"/>
    <property type="molecule type" value="Genomic_DNA"/>
</dbReference>
<dbReference type="Proteomes" id="UP000298138">
    <property type="component" value="Unassembled WGS sequence"/>
</dbReference>
<reference evidence="3 4" key="1">
    <citation type="submission" date="2019-04" db="EMBL/GenBank/DDBJ databases">
        <title>Comparative genomics and transcriptomics to analyze fruiting body development in filamentous ascomycetes.</title>
        <authorList>
            <consortium name="DOE Joint Genome Institute"/>
            <person name="Lutkenhaus R."/>
            <person name="Traeger S."/>
            <person name="Breuer J."/>
            <person name="Kuo A."/>
            <person name="Lipzen A."/>
            <person name="Pangilinan J."/>
            <person name="Dilworth D."/>
            <person name="Sandor L."/>
            <person name="Poggeler S."/>
            <person name="Barry K."/>
            <person name="Grigoriev I.V."/>
            <person name="Nowrousian M."/>
        </authorList>
    </citation>
    <scope>NUCLEOTIDE SEQUENCE [LARGE SCALE GENOMIC DNA]</scope>
    <source>
        <strain evidence="3 4">CBS 389.68</strain>
    </source>
</reference>
<organism evidence="3 4">
    <name type="scientific">Ascodesmis nigricans</name>
    <dbReference type="NCBI Taxonomy" id="341454"/>
    <lineage>
        <taxon>Eukaryota</taxon>
        <taxon>Fungi</taxon>
        <taxon>Dikarya</taxon>
        <taxon>Ascomycota</taxon>
        <taxon>Pezizomycotina</taxon>
        <taxon>Pezizomycetes</taxon>
        <taxon>Pezizales</taxon>
        <taxon>Ascodesmidaceae</taxon>
        <taxon>Ascodesmis</taxon>
    </lineage>
</organism>
<dbReference type="InParanoid" id="A0A4S2MM36"/>
<dbReference type="PANTHER" id="PTHR13271:SF137">
    <property type="entry name" value="SET DOMAIN-CONTAINING PROTEIN"/>
    <property type="match status" value="1"/>
</dbReference>
<evidence type="ECO:0000259" key="2">
    <source>
        <dbReference type="PROSITE" id="PS50280"/>
    </source>
</evidence>
<dbReference type="InterPro" id="IPR050600">
    <property type="entry name" value="SETD3_SETD6_MTase"/>
</dbReference>
<evidence type="ECO:0000256" key="1">
    <source>
        <dbReference type="SAM" id="MobiDB-lite"/>
    </source>
</evidence>
<accession>A0A4S2MM36</accession>
<dbReference type="AlphaFoldDB" id="A0A4S2MM36"/>
<dbReference type="CDD" id="cd19177">
    <property type="entry name" value="SET_SETD4"/>
    <property type="match status" value="1"/>
</dbReference>
<dbReference type="PROSITE" id="PS50280">
    <property type="entry name" value="SET"/>
    <property type="match status" value="1"/>
</dbReference>
<evidence type="ECO:0000313" key="4">
    <source>
        <dbReference type="Proteomes" id="UP000298138"/>
    </source>
</evidence>